<dbReference type="KEGG" id="mfi:DSM1535_1849"/>
<organism evidence="2">
    <name type="scientific">Methanobacterium formicicum</name>
    <dbReference type="NCBI Taxonomy" id="2162"/>
    <lineage>
        <taxon>Archaea</taxon>
        <taxon>Methanobacteriati</taxon>
        <taxon>Methanobacteriota</taxon>
        <taxon>Methanomada group</taxon>
        <taxon>Methanobacteria</taxon>
        <taxon>Methanobacteriales</taxon>
        <taxon>Methanobacteriaceae</taxon>
        <taxon>Methanobacterium</taxon>
    </lineage>
</organism>
<evidence type="ECO:0000313" key="3">
    <source>
        <dbReference type="EMBL" id="MBF4475924.1"/>
    </source>
</evidence>
<proteinExistence type="predicted"/>
<dbReference type="AlphaFoldDB" id="A0A090I4K2"/>
<sequence length="48" mass="5664">MRIQELEICNFRGIKELKIEPNGKNFLISGPNGSGKSDTRMQWTYLYW</sequence>
<accession>A0A090I4K2</accession>
<reference evidence="2" key="1">
    <citation type="submission" date="2014-08" db="EMBL/GenBank/DDBJ databases">
        <authorList>
            <person name="Wibberg D."/>
        </authorList>
    </citation>
    <scope>NUCLEOTIDE SEQUENCE</scope>
</reference>
<name>A0A090I4K2_METFO</name>
<reference evidence="3" key="2">
    <citation type="submission" date="2020-10" db="EMBL/GenBank/DDBJ databases">
        <title>Dehalococcoides mccartyi of a TCE/Cr reducing biochatode.</title>
        <authorList>
            <person name="Matturro B."/>
        </authorList>
    </citation>
    <scope>NUCLEOTIDE SEQUENCE</scope>
    <source>
        <strain evidence="3">Bin2</strain>
    </source>
</reference>
<dbReference type="GO" id="GO:0016887">
    <property type="term" value="F:ATP hydrolysis activity"/>
    <property type="evidence" value="ECO:0007669"/>
    <property type="project" value="InterPro"/>
</dbReference>
<evidence type="ECO:0000313" key="2">
    <source>
        <dbReference type="EMBL" id="CEA14174.1"/>
    </source>
</evidence>
<dbReference type="Gene3D" id="3.40.50.300">
    <property type="entry name" value="P-loop containing nucleotide triphosphate hydrolases"/>
    <property type="match status" value="1"/>
</dbReference>
<dbReference type="RefSeq" id="WP_082055719.1">
    <property type="nucleotide sequence ID" value="NZ_DAISQW010000003.1"/>
</dbReference>
<dbReference type="EMBL" id="LN515531">
    <property type="protein sequence ID" value="CEA14174.1"/>
    <property type="molecule type" value="Genomic_DNA"/>
</dbReference>
<dbReference type="GO" id="GO:0006302">
    <property type="term" value="P:double-strand break repair"/>
    <property type="evidence" value="ECO:0007669"/>
    <property type="project" value="InterPro"/>
</dbReference>
<dbReference type="Proteomes" id="UP000606900">
    <property type="component" value="Unassembled WGS sequence"/>
</dbReference>
<dbReference type="EMBL" id="JADIIL010000038">
    <property type="protein sequence ID" value="MBF4475924.1"/>
    <property type="molecule type" value="Genomic_DNA"/>
</dbReference>
<dbReference type="Pfam" id="PF13476">
    <property type="entry name" value="AAA_23"/>
    <property type="match status" value="1"/>
</dbReference>
<feature type="domain" description="Rad50/SbcC-type AAA" evidence="1">
    <location>
        <begin position="5"/>
        <end position="37"/>
    </location>
</feature>
<dbReference type="InterPro" id="IPR027417">
    <property type="entry name" value="P-loop_NTPase"/>
</dbReference>
<gene>
    <name evidence="2" type="ORF">DSM1535_1849</name>
    <name evidence="3" type="ORF">ISP06_10735</name>
</gene>
<protein>
    <submittedName>
        <fullName evidence="3">AAA family ATPase</fullName>
    </submittedName>
</protein>
<dbReference type="InterPro" id="IPR038729">
    <property type="entry name" value="Rad50/SbcC_AAA"/>
</dbReference>
<dbReference type="SUPFAM" id="SSF52540">
    <property type="entry name" value="P-loop containing nucleoside triphosphate hydrolases"/>
    <property type="match status" value="1"/>
</dbReference>
<dbReference type="PATRIC" id="fig|2162.9.peg.1900"/>
<evidence type="ECO:0000259" key="1">
    <source>
        <dbReference type="Pfam" id="PF13476"/>
    </source>
</evidence>